<dbReference type="EMBL" id="JANJYJ010000008">
    <property type="protein sequence ID" value="KAK3194247.1"/>
    <property type="molecule type" value="Genomic_DNA"/>
</dbReference>
<evidence type="ECO:0000313" key="2">
    <source>
        <dbReference type="EMBL" id="KAK3194247.1"/>
    </source>
</evidence>
<evidence type="ECO:0000313" key="3">
    <source>
        <dbReference type="Proteomes" id="UP001281410"/>
    </source>
</evidence>
<feature type="domain" description="Reverse transcriptase zinc-binding" evidence="1">
    <location>
        <begin position="10"/>
        <end position="54"/>
    </location>
</feature>
<comment type="caution">
    <text evidence="2">The sequence shown here is derived from an EMBL/GenBank/DDBJ whole genome shotgun (WGS) entry which is preliminary data.</text>
</comment>
<sequence length="152" mass="16870">MEEILMEIQSPKVKLLVWRACHDWLPVNWNLAKREVSVDWTCLICMGKPDSMLHTDKDVAPWAADFLIDYRRANDVMQENVGMCLVDGAAWRPPDEGLFKMNTDAAINLATGRVGFGIVIRNIVGDVLASSSQVAVAYFPLMVAKLCPFSGG</sequence>
<name>A0AAD9ZWI9_9ROSI</name>
<proteinExistence type="predicted"/>
<protein>
    <recommendedName>
        <fullName evidence="1">Reverse transcriptase zinc-binding domain-containing protein</fullName>
    </recommendedName>
</protein>
<gene>
    <name evidence="2" type="ORF">Dsin_025557</name>
</gene>
<dbReference type="InterPro" id="IPR026960">
    <property type="entry name" value="RVT-Znf"/>
</dbReference>
<organism evidence="2 3">
    <name type="scientific">Dipteronia sinensis</name>
    <dbReference type="NCBI Taxonomy" id="43782"/>
    <lineage>
        <taxon>Eukaryota</taxon>
        <taxon>Viridiplantae</taxon>
        <taxon>Streptophyta</taxon>
        <taxon>Embryophyta</taxon>
        <taxon>Tracheophyta</taxon>
        <taxon>Spermatophyta</taxon>
        <taxon>Magnoliopsida</taxon>
        <taxon>eudicotyledons</taxon>
        <taxon>Gunneridae</taxon>
        <taxon>Pentapetalae</taxon>
        <taxon>rosids</taxon>
        <taxon>malvids</taxon>
        <taxon>Sapindales</taxon>
        <taxon>Sapindaceae</taxon>
        <taxon>Hippocastanoideae</taxon>
        <taxon>Acereae</taxon>
        <taxon>Dipteronia</taxon>
    </lineage>
</organism>
<evidence type="ECO:0000259" key="1">
    <source>
        <dbReference type="Pfam" id="PF13966"/>
    </source>
</evidence>
<keyword evidence="3" id="KW-1185">Reference proteome</keyword>
<accession>A0AAD9ZWI9</accession>
<dbReference type="Proteomes" id="UP001281410">
    <property type="component" value="Unassembled WGS sequence"/>
</dbReference>
<reference evidence="2" key="1">
    <citation type="journal article" date="2023" name="Plant J.">
        <title>Genome sequences and population genomics provide insights into the demographic history, inbreeding, and mutation load of two 'living fossil' tree species of Dipteronia.</title>
        <authorList>
            <person name="Feng Y."/>
            <person name="Comes H.P."/>
            <person name="Chen J."/>
            <person name="Zhu S."/>
            <person name="Lu R."/>
            <person name="Zhang X."/>
            <person name="Li P."/>
            <person name="Qiu J."/>
            <person name="Olsen K.M."/>
            <person name="Qiu Y."/>
        </authorList>
    </citation>
    <scope>NUCLEOTIDE SEQUENCE</scope>
    <source>
        <strain evidence="2">NBL</strain>
    </source>
</reference>
<dbReference type="AlphaFoldDB" id="A0AAD9ZWI9"/>
<dbReference type="Pfam" id="PF13966">
    <property type="entry name" value="zf-RVT"/>
    <property type="match status" value="1"/>
</dbReference>